<dbReference type="PaxDb" id="65489-OBART02G32490.1"/>
<name>A0A0D3FAH1_9ORYZ</name>
<dbReference type="Gramene" id="OBART02G32490.1">
    <property type="protein sequence ID" value="OBART02G32490.1"/>
    <property type="gene ID" value="OBART02G32490"/>
</dbReference>
<reference evidence="2" key="2">
    <citation type="submission" date="2015-03" db="UniProtKB">
        <authorList>
            <consortium name="EnsemblPlants"/>
        </authorList>
    </citation>
    <scope>IDENTIFICATION</scope>
</reference>
<evidence type="ECO:0000313" key="3">
    <source>
        <dbReference type="Proteomes" id="UP000026960"/>
    </source>
</evidence>
<sequence>MQARHMSSRAARLVRARLRVGGCWEENLRMNLPRRPRASGRTDHARQMEGGKSNAGAYVGIPRKRGHRREARPAAGHSANADENG</sequence>
<evidence type="ECO:0000256" key="1">
    <source>
        <dbReference type="SAM" id="MobiDB-lite"/>
    </source>
</evidence>
<dbReference type="Proteomes" id="UP000026960">
    <property type="component" value="Chromosome 2"/>
</dbReference>
<feature type="region of interest" description="Disordered" evidence="1">
    <location>
        <begin position="34"/>
        <end position="85"/>
    </location>
</feature>
<keyword evidence="3" id="KW-1185">Reference proteome</keyword>
<proteinExistence type="predicted"/>
<protein>
    <submittedName>
        <fullName evidence="2">Uncharacterized protein</fullName>
    </submittedName>
</protein>
<feature type="compositionally biased region" description="Basic and acidic residues" evidence="1">
    <location>
        <begin position="40"/>
        <end position="49"/>
    </location>
</feature>
<reference evidence="2" key="1">
    <citation type="journal article" date="2009" name="Rice">
        <title>De Novo Next Generation Sequencing of Plant Genomes.</title>
        <authorList>
            <person name="Rounsley S."/>
            <person name="Marri P.R."/>
            <person name="Yu Y."/>
            <person name="He R."/>
            <person name="Sisneros N."/>
            <person name="Goicoechea J.L."/>
            <person name="Lee S.J."/>
            <person name="Angelova A."/>
            <person name="Kudrna D."/>
            <person name="Luo M."/>
            <person name="Affourtit J."/>
            <person name="Desany B."/>
            <person name="Knight J."/>
            <person name="Niazi F."/>
            <person name="Egholm M."/>
            <person name="Wing R.A."/>
        </authorList>
    </citation>
    <scope>NUCLEOTIDE SEQUENCE [LARGE SCALE GENOMIC DNA]</scope>
    <source>
        <strain evidence="2">cv. IRGC 105608</strain>
    </source>
</reference>
<organism evidence="2">
    <name type="scientific">Oryza barthii</name>
    <dbReference type="NCBI Taxonomy" id="65489"/>
    <lineage>
        <taxon>Eukaryota</taxon>
        <taxon>Viridiplantae</taxon>
        <taxon>Streptophyta</taxon>
        <taxon>Embryophyta</taxon>
        <taxon>Tracheophyta</taxon>
        <taxon>Spermatophyta</taxon>
        <taxon>Magnoliopsida</taxon>
        <taxon>Liliopsida</taxon>
        <taxon>Poales</taxon>
        <taxon>Poaceae</taxon>
        <taxon>BOP clade</taxon>
        <taxon>Oryzoideae</taxon>
        <taxon>Oryzeae</taxon>
        <taxon>Oryzinae</taxon>
        <taxon>Oryza</taxon>
    </lineage>
</organism>
<dbReference type="EnsemblPlants" id="OBART02G32490.1">
    <property type="protein sequence ID" value="OBART02G32490.1"/>
    <property type="gene ID" value="OBART02G32490"/>
</dbReference>
<evidence type="ECO:0000313" key="2">
    <source>
        <dbReference type="EnsemblPlants" id="OBART02G32490.1"/>
    </source>
</evidence>
<dbReference type="AlphaFoldDB" id="A0A0D3FAH1"/>
<dbReference type="HOGENOM" id="CLU_2516643_0_0_1"/>
<accession>A0A0D3FAH1</accession>